<keyword evidence="5" id="KW-1185">Reference proteome</keyword>
<accession>A0A4R3L6Q2</accession>
<organism evidence="4 5">
    <name type="scientific">Hazenella coriacea</name>
    <dbReference type="NCBI Taxonomy" id="1179467"/>
    <lineage>
        <taxon>Bacteria</taxon>
        <taxon>Bacillati</taxon>
        <taxon>Bacillota</taxon>
        <taxon>Bacilli</taxon>
        <taxon>Bacillales</taxon>
        <taxon>Thermoactinomycetaceae</taxon>
        <taxon>Hazenella</taxon>
    </lineage>
</organism>
<dbReference type="GO" id="GO:0030420">
    <property type="term" value="P:establishment of competence for transformation"/>
    <property type="evidence" value="ECO:0007669"/>
    <property type="project" value="UniProtKB-KW"/>
</dbReference>
<dbReference type="OrthoDB" id="2988883at2"/>
<dbReference type="SUPFAM" id="SSF54523">
    <property type="entry name" value="Pili subunits"/>
    <property type="match status" value="1"/>
</dbReference>
<dbReference type="Proteomes" id="UP000294937">
    <property type="component" value="Unassembled WGS sequence"/>
</dbReference>
<sequence length="136" mass="15497">MKKLWQGEKGFTLPEMITGLFILGILVSFTIPLFSELKSQQLRDKAKGEALALLQGKIEKVREVASANGEEKVNSRNQSSLTYHLKWETKHPSSSLNEVKVEITWKDSNGKTQRYHLVTHYFAPSVNKKKDLLILN</sequence>
<name>A0A4R3L6Q2_9BACL</name>
<dbReference type="Pfam" id="PF07963">
    <property type="entry name" value="N_methyl"/>
    <property type="match status" value="1"/>
</dbReference>
<keyword evidence="3" id="KW-0812">Transmembrane</keyword>
<dbReference type="NCBIfam" id="TIGR02532">
    <property type="entry name" value="IV_pilin_GFxxxE"/>
    <property type="match status" value="1"/>
</dbReference>
<comment type="subcellular location">
    <subcellularLocation>
        <location evidence="1">Cell surface</location>
    </subcellularLocation>
</comment>
<dbReference type="AlphaFoldDB" id="A0A4R3L6Q2"/>
<evidence type="ECO:0000313" key="4">
    <source>
        <dbReference type="EMBL" id="TCS94705.1"/>
    </source>
</evidence>
<dbReference type="EMBL" id="SMAG01000003">
    <property type="protein sequence ID" value="TCS94705.1"/>
    <property type="molecule type" value="Genomic_DNA"/>
</dbReference>
<evidence type="ECO:0000256" key="2">
    <source>
        <dbReference type="ARBA" id="ARBA00023287"/>
    </source>
</evidence>
<dbReference type="Gene3D" id="3.30.700.10">
    <property type="entry name" value="Glycoprotein, Type 4 Pilin"/>
    <property type="match status" value="1"/>
</dbReference>
<proteinExistence type="predicted"/>
<evidence type="ECO:0000256" key="3">
    <source>
        <dbReference type="SAM" id="Phobius"/>
    </source>
</evidence>
<feature type="transmembrane region" description="Helical" evidence="3">
    <location>
        <begin position="16"/>
        <end position="35"/>
    </location>
</feature>
<keyword evidence="3" id="KW-1133">Transmembrane helix</keyword>
<comment type="caution">
    <text evidence="4">The sequence shown here is derived from an EMBL/GenBank/DDBJ whole genome shotgun (WGS) entry which is preliminary data.</text>
</comment>
<dbReference type="RefSeq" id="WP_131924096.1">
    <property type="nucleotide sequence ID" value="NZ_SMAG01000003.1"/>
</dbReference>
<evidence type="ECO:0000313" key="5">
    <source>
        <dbReference type="Proteomes" id="UP000294937"/>
    </source>
</evidence>
<keyword evidence="2" id="KW-0178">Competence</keyword>
<evidence type="ECO:0000256" key="1">
    <source>
        <dbReference type="ARBA" id="ARBA00004241"/>
    </source>
</evidence>
<gene>
    <name evidence="4" type="ORF">EDD58_103121</name>
</gene>
<dbReference type="GO" id="GO:0009986">
    <property type="term" value="C:cell surface"/>
    <property type="evidence" value="ECO:0007669"/>
    <property type="project" value="UniProtKB-SubCell"/>
</dbReference>
<protein>
    <submittedName>
        <fullName evidence="4">Prepilin-type N-terminal cleavage/methylation domain-containing protein</fullName>
    </submittedName>
</protein>
<dbReference type="PROSITE" id="PS00409">
    <property type="entry name" value="PROKAR_NTER_METHYL"/>
    <property type="match status" value="1"/>
</dbReference>
<reference evidence="4 5" key="1">
    <citation type="submission" date="2019-03" db="EMBL/GenBank/DDBJ databases">
        <title>Genomic Encyclopedia of Type Strains, Phase IV (KMG-IV): sequencing the most valuable type-strain genomes for metagenomic binning, comparative biology and taxonomic classification.</title>
        <authorList>
            <person name="Goeker M."/>
        </authorList>
    </citation>
    <scope>NUCLEOTIDE SEQUENCE [LARGE SCALE GENOMIC DNA]</scope>
    <source>
        <strain evidence="4 5">DSM 45707</strain>
    </source>
</reference>
<dbReference type="InterPro" id="IPR045584">
    <property type="entry name" value="Pilin-like"/>
</dbReference>
<keyword evidence="3" id="KW-0472">Membrane</keyword>
<dbReference type="InterPro" id="IPR012902">
    <property type="entry name" value="N_methyl_site"/>
</dbReference>